<evidence type="ECO:0000313" key="3">
    <source>
        <dbReference type="Proteomes" id="UP000191554"/>
    </source>
</evidence>
<proteinExistence type="predicted"/>
<name>A0A1V4SDX0_RUMHU</name>
<dbReference type="Proteomes" id="UP000191554">
    <property type="component" value="Unassembled WGS sequence"/>
</dbReference>
<evidence type="ECO:0000256" key="1">
    <source>
        <dbReference type="SAM" id="Phobius"/>
    </source>
</evidence>
<dbReference type="EMBL" id="MZGX01000035">
    <property type="protein sequence ID" value="OPX42050.1"/>
    <property type="molecule type" value="Genomic_DNA"/>
</dbReference>
<reference evidence="2 3" key="1">
    <citation type="submission" date="2017-03" db="EMBL/GenBank/DDBJ databases">
        <title>Genome sequence of Clostridium hungatei DSM 14427.</title>
        <authorList>
            <person name="Poehlein A."/>
            <person name="Daniel R."/>
        </authorList>
    </citation>
    <scope>NUCLEOTIDE SEQUENCE [LARGE SCALE GENOMIC DNA]</scope>
    <source>
        <strain evidence="2 3">DSM 14427</strain>
    </source>
</reference>
<sequence>MKTLVKWYKWILLAIIFQFCFLFYINNIFLNSDGSVSVINTETKADPLTGDFKVPEGVKQVRISYNARFGAFVDKDGILHIMNIKSNKDKKIAGLENDRITFFKWLPDRDMVIFSSDTKDGKAGVVQLSTYEADSETTRDYPEIKDLTKDSKVMDIDLSPYTNVVYAKINTSDTRSKIVRFNVMSQYAHVMNLGPDALIKESNYFNKLVYQNPGEAIYVYDGMTKVKNKVPVEAENVRILDIDSNDTLYIGVLGTNGMVTQIYQQKIEEGKLTDNWTKTPLKEPLRPEDIVISINGNMYCVSREENKIINIKNDLKASFRGDILEVLDGALVSMDGSRVNITSLKEY</sequence>
<keyword evidence="1" id="KW-0472">Membrane</keyword>
<evidence type="ECO:0000313" key="2">
    <source>
        <dbReference type="EMBL" id="OPX42050.1"/>
    </source>
</evidence>
<accession>A0A1V4SDX0</accession>
<feature type="transmembrane region" description="Helical" evidence="1">
    <location>
        <begin position="7"/>
        <end position="25"/>
    </location>
</feature>
<dbReference type="Gene3D" id="2.130.10.10">
    <property type="entry name" value="YVTN repeat-like/Quinoprotein amine dehydrogenase"/>
    <property type="match status" value="1"/>
</dbReference>
<keyword evidence="1" id="KW-0812">Transmembrane</keyword>
<keyword evidence="3" id="KW-1185">Reference proteome</keyword>
<dbReference type="InterPro" id="IPR015943">
    <property type="entry name" value="WD40/YVTN_repeat-like_dom_sf"/>
</dbReference>
<organism evidence="2 3">
    <name type="scientific">Ruminiclostridium hungatei</name>
    <name type="common">Clostridium hungatei</name>
    <dbReference type="NCBI Taxonomy" id="48256"/>
    <lineage>
        <taxon>Bacteria</taxon>
        <taxon>Bacillati</taxon>
        <taxon>Bacillota</taxon>
        <taxon>Clostridia</taxon>
        <taxon>Eubacteriales</taxon>
        <taxon>Oscillospiraceae</taxon>
        <taxon>Ruminiclostridium</taxon>
    </lineage>
</organism>
<gene>
    <name evidence="2" type="ORF">CLHUN_40490</name>
</gene>
<dbReference type="STRING" id="48256.CLHUN_40490"/>
<evidence type="ECO:0008006" key="4">
    <source>
        <dbReference type="Google" id="ProtNLM"/>
    </source>
</evidence>
<dbReference type="SUPFAM" id="SSF82171">
    <property type="entry name" value="DPP6 N-terminal domain-like"/>
    <property type="match status" value="1"/>
</dbReference>
<comment type="caution">
    <text evidence="2">The sequence shown here is derived from an EMBL/GenBank/DDBJ whole genome shotgun (WGS) entry which is preliminary data.</text>
</comment>
<dbReference type="OrthoDB" id="1630871at2"/>
<dbReference type="AlphaFoldDB" id="A0A1V4SDX0"/>
<keyword evidence="1" id="KW-1133">Transmembrane helix</keyword>
<protein>
    <recommendedName>
        <fullName evidence="4">Protein TolB</fullName>
    </recommendedName>
</protein>